<protein>
    <submittedName>
        <fullName evidence="6">Glucuronyl hydrolase</fullName>
    </submittedName>
</protein>
<feature type="transmembrane region" description="Helical" evidence="5">
    <location>
        <begin position="12"/>
        <end position="27"/>
    </location>
</feature>
<evidence type="ECO:0000256" key="2">
    <source>
        <dbReference type="ARBA" id="ARBA00038358"/>
    </source>
</evidence>
<dbReference type="RefSeq" id="WP_164032522.1">
    <property type="nucleotide sequence ID" value="NZ_JAABOQ010000004.1"/>
</dbReference>
<dbReference type="GO" id="GO:0052757">
    <property type="term" value="F:chondroitin hydrolase activity"/>
    <property type="evidence" value="ECO:0007669"/>
    <property type="project" value="TreeGrafter"/>
</dbReference>
<dbReference type="InterPro" id="IPR008928">
    <property type="entry name" value="6-hairpin_glycosidase_sf"/>
</dbReference>
<dbReference type="AlphaFoldDB" id="A0A6M0CLJ9"/>
<dbReference type="GO" id="GO:0000272">
    <property type="term" value="P:polysaccharide catabolic process"/>
    <property type="evidence" value="ECO:0007669"/>
    <property type="project" value="TreeGrafter"/>
</dbReference>
<sequence length="405" mass="47098">MIKSNYRIQSSKIIQFIFCVLTIYLFISCNGKNKSYEENNDQPLTIDSLLALRYQQFLKYQVDSTAFPRSYNPKNKTIKKVPSSNWTSGFYAGALWQIFELTGEETFKKKAEEWTAFIEKEKFNDRTHDMGFKVFCSFGNGLKHNNDNDYKDIIVKSAQTLSTRFDEKIGSIRSWDFGKEKWQFPVIIDNMMNLELLFEATKISKDSSFHKLAVIHANTTLKNHFRPDHSTWHVLDYDTISGDVRMRVTHQGINDDSAWARGQAWAINGFTMAYRYTRDPKYLEQAKATANFFINHKNLPEDGIPYWDFDDPAIPNSPRDVSAAAITASALVELYEYTQDQTYLNYSKKVLNSLRSTNYILPKEMKIPFILDHSSGDYSQKSEMDEPIIYGDYYFLQTALRLKDL</sequence>
<dbReference type="Proteomes" id="UP000474296">
    <property type="component" value="Unassembled WGS sequence"/>
</dbReference>
<feature type="binding site" evidence="4">
    <location>
        <position position="129"/>
    </location>
    <ligand>
        <name>substrate</name>
    </ligand>
</feature>
<dbReference type="PANTHER" id="PTHR36845">
    <property type="entry name" value="HYDROLASE, PUTATIVE (AFU_ORTHOLOGUE AFUA_7G05090)-RELATED"/>
    <property type="match status" value="1"/>
</dbReference>
<feature type="active site" description="Nucleophile" evidence="3">
    <location>
        <position position="129"/>
    </location>
</feature>
<keyword evidence="1 6" id="KW-0378">Hydrolase</keyword>
<evidence type="ECO:0000256" key="4">
    <source>
        <dbReference type="PIRSR" id="PIRSR610905-2"/>
    </source>
</evidence>
<feature type="binding site" evidence="4">
    <location>
        <position position="265"/>
    </location>
    <ligand>
        <name>substrate</name>
    </ligand>
</feature>
<keyword evidence="5" id="KW-1133">Transmembrane helix</keyword>
<dbReference type="InterPro" id="IPR052369">
    <property type="entry name" value="UG_Glycosaminoglycan_Hydrolase"/>
</dbReference>
<keyword evidence="5" id="KW-0812">Transmembrane</keyword>
<feature type="binding site" evidence="4">
    <location>
        <position position="189"/>
    </location>
    <ligand>
        <name>substrate</name>
    </ligand>
</feature>
<evidence type="ECO:0000256" key="5">
    <source>
        <dbReference type="SAM" id="Phobius"/>
    </source>
</evidence>
<reference evidence="6 7" key="1">
    <citation type="submission" date="2020-01" db="EMBL/GenBank/DDBJ databases">
        <title>Spongiivirga citrea KCTC 32990T.</title>
        <authorList>
            <person name="Wang G."/>
        </authorList>
    </citation>
    <scope>NUCLEOTIDE SEQUENCE [LARGE SCALE GENOMIC DNA]</scope>
    <source>
        <strain evidence="6 7">KCTC 32990</strain>
    </source>
</reference>
<keyword evidence="5" id="KW-0472">Membrane</keyword>
<dbReference type="InterPro" id="IPR010905">
    <property type="entry name" value="Glyco_hydro_88"/>
</dbReference>
<organism evidence="6 7">
    <name type="scientific">Spongiivirga citrea</name>
    <dbReference type="NCBI Taxonomy" id="1481457"/>
    <lineage>
        <taxon>Bacteria</taxon>
        <taxon>Pseudomonadati</taxon>
        <taxon>Bacteroidota</taxon>
        <taxon>Flavobacteriia</taxon>
        <taxon>Flavobacteriales</taxon>
        <taxon>Flavobacteriaceae</taxon>
        <taxon>Spongiivirga</taxon>
    </lineage>
</organism>
<dbReference type="InterPro" id="IPR012341">
    <property type="entry name" value="6hp_glycosidase-like_sf"/>
</dbReference>
<evidence type="ECO:0000313" key="6">
    <source>
        <dbReference type="EMBL" id="NER17853.1"/>
    </source>
</evidence>
<comment type="similarity">
    <text evidence="2">Belongs to the glycosyl hydrolase 88 family.</text>
</comment>
<comment type="caution">
    <text evidence="6">The sequence shown here is derived from an EMBL/GenBank/DDBJ whole genome shotgun (WGS) entry which is preliminary data.</text>
</comment>
<evidence type="ECO:0000256" key="3">
    <source>
        <dbReference type="PIRSR" id="PIRSR610905-1"/>
    </source>
</evidence>
<proteinExistence type="inferred from homology"/>
<accession>A0A6M0CLJ9</accession>
<feature type="active site" description="Proton donor" evidence="3">
    <location>
        <position position="189"/>
    </location>
</feature>
<keyword evidence="7" id="KW-1185">Reference proteome</keyword>
<evidence type="ECO:0000256" key="1">
    <source>
        <dbReference type="ARBA" id="ARBA00022801"/>
    </source>
</evidence>
<feature type="binding site" evidence="4">
    <location>
        <position position="249"/>
    </location>
    <ligand>
        <name>substrate</name>
    </ligand>
</feature>
<dbReference type="PROSITE" id="PS51257">
    <property type="entry name" value="PROKAR_LIPOPROTEIN"/>
    <property type="match status" value="1"/>
</dbReference>
<dbReference type="PANTHER" id="PTHR36845:SF1">
    <property type="entry name" value="HYDROLASE, PUTATIVE (AFU_ORTHOLOGUE AFUA_7G05090)-RELATED"/>
    <property type="match status" value="1"/>
</dbReference>
<evidence type="ECO:0000313" key="7">
    <source>
        <dbReference type="Proteomes" id="UP000474296"/>
    </source>
</evidence>
<dbReference type="SUPFAM" id="SSF48208">
    <property type="entry name" value="Six-hairpin glycosidases"/>
    <property type="match status" value="1"/>
</dbReference>
<name>A0A6M0CLJ9_9FLAO</name>
<gene>
    <name evidence="6" type="ORF">GWK10_11565</name>
</gene>
<dbReference type="EMBL" id="JAABOQ010000004">
    <property type="protein sequence ID" value="NER17853.1"/>
    <property type="molecule type" value="Genomic_DNA"/>
</dbReference>
<dbReference type="Gene3D" id="1.50.10.10">
    <property type="match status" value="1"/>
</dbReference>
<dbReference type="Pfam" id="PF07470">
    <property type="entry name" value="Glyco_hydro_88"/>
    <property type="match status" value="1"/>
</dbReference>
<feature type="binding site" evidence="4">
    <location>
        <position position="261"/>
    </location>
    <ligand>
        <name>substrate</name>
    </ligand>
</feature>